<dbReference type="PIRSF" id="PIRSF006157">
    <property type="entry name" value="Doxgns_DODA"/>
    <property type="match status" value="1"/>
</dbReference>
<keyword evidence="8" id="KW-1185">Reference proteome</keyword>
<keyword evidence="7" id="KW-0223">Dioxygenase</keyword>
<dbReference type="Proteomes" id="UP000632454">
    <property type="component" value="Unassembled WGS sequence"/>
</dbReference>
<organism evidence="7 8">
    <name type="scientific">Williamsia phyllosphaerae</name>
    <dbReference type="NCBI Taxonomy" id="885042"/>
    <lineage>
        <taxon>Bacteria</taxon>
        <taxon>Bacillati</taxon>
        <taxon>Actinomycetota</taxon>
        <taxon>Actinomycetes</taxon>
        <taxon>Mycobacteriales</taxon>
        <taxon>Nocardiaceae</taxon>
        <taxon>Williamsia</taxon>
    </lineage>
</organism>
<dbReference type="PANTHER" id="PTHR30096:SF0">
    <property type="entry name" value="4,5-DOPA DIOXYGENASE EXTRADIOL-LIKE PROTEIN"/>
    <property type="match status" value="1"/>
</dbReference>
<keyword evidence="5" id="KW-0560">Oxidoreductase</keyword>
<dbReference type="CDD" id="cd07363">
    <property type="entry name" value="45_DOPA_Dioxygenase"/>
    <property type="match status" value="1"/>
</dbReference>
<comment type="similarity">
    <text evidence="2">Belongs to the DODA-type extradiol aromatic ring-opening dioxygenase family.</text>
</comment>
<dbReference type="Pfam" id="PF02900">
    <property type="entry name" value="LigB"/>
    <property type="match status" value="1"/>
</dbReference>
<evidence type="ECO:0000256" key="2">
    <source>
        <dbReference type="ARBA" id="ARBA00007581"/>
    </source>
</evidence>
<comment type="caution">
    <text evidence="7">The sequence shown here is derived from an EMBL/GenBank/DDBJ whole genome shotgun (WGS) entry which is preliminary data.</text>
</comment>
<evidence type="ECO:0000313" key="7">
    <source>
        <dbReference type="EMBL" id="GGF36708.1"/>
    </source>
</evidence>
<dbReference type="PANTHER" id="PTHR30096">
    <property type="entry name" value="4,5-DOPA DIOXYGENASE EXTRADIOL-LIKE PROTEIN"/>
    <property type="match status" value="1"/>
</dbReference>
<feature type="domain" description="Extradiol ring-cleavage dioxygenase class III enzyme subunit B" evidence="6">
    <location>
        <begin position="64"/>
        <end position="272"/>
    </location>
</feature>
<evidence type="ECO:0000259" key="6">
    <source>
        <dbReference type="Pfam" id="PF02900"/>
    </source>
</evidence>
<dbReference type="GO" id="GO:0051213">
    <property type="term" value="F:dioxygenase activity"/>
    <property type="evidence" value="ECO:0007669"/>
    <property type="project" value="UniProtKB-KW"/>
</dbReference>
<evidence type="ECO:0000256" key="5">
    <source>
        <dbReference type="ARBA" id="ARBA00023002"/>
    </source>
</evidence>
<sequence>MSTSTAAADALVPADHPFARHLVHHARSQAYTPRREWTPDDGILPALYISHGAPPTFTDAAWMNQMYEWASTMPTPRAILIVSAHWESDSIGITSTVPTELVYDFGGFDPMYYRMRYDTPDSGPLAQLLLDALPDTVHVHEHRDRGLDHGAWLPLKVMYPDADIPVLQLSLPTSDPTRLLALGARLRGLREQGVLVMGSGFMTHGLPYIDWRRPDVVPAWSSEFDTWAAGALDRGDVDELARFSTRAPGLRYAHPTVEHFTPLFVTLGAATDPTAPVTTAIDGFIFGGLSKRSFQVA</sequence>
<dbReference type="EMBL" id="BMCS01000002">
    <property type="protein sequence ID" value="GGF36708.1"/>
    <property type="molecule type" value="Genomic_DNA"/>
</dbReference>
<dbReference type="InterPro" id="IPR014436">
    <property type="entry name" value="Extradiol_dOase_DODA"/>
</dbReference>
<keyword evidence="3" id="KW-0479">Metal-binding</keyword>
<accession>A0ABQ1V350</accession>
<reference evidence="8" key="1">
    <citation type="journal article" date="2019" name="Int. J. Syst. Evol. Microbiol.">
        <title>The Global Catalogue of Microorganisms (GCM) 10K type strain sequencing project: providing services to taxonomists for standard genome sequencing and annotation.</title>
        <authorList>
            <consortium name="The Broad Institute Genomics Platform"/>
            <consortium name="The Broad Institute Genome Sequencing Center for Infectious Disease"/>
            <person name="Wu L."/>
            <person name="Ma J."/>
        </authorList>
    </citation>
    <scope>NUCLEOTIDE SEQUENCE [LARGE SCALE GENOMIC DNA]</scope>
    <source>
        <strain evidence="8">CCM 7855</strain>
    </source>
</reference>
<proteinExistence type="inferred from homology"/>
<name>A0ABQ1V350_9NOCA</name>
<keyword evidence="4" id="KW-0862">Zinc</keyword>
<evidence type="ECO:0000256" key="3">
    <source>
        <dbReference type="ARBA" id="ARBA00022723"/>
    </source>
</evidence>
<evidence type="ECO:0000313" key="8">
    <source>
        <dbReference type="Proteomes" id="UP000632454"/>
    </source>
</evidence>
<gene>
    <name evidence="7" type="ORF">GCM10007298_35520</name>
</gene>
<evidence type="ECO:0000256" key="1">
    <source>
        <dbReference type="ARBA" id="ARBA00001947"/>
    </source>
</evidence>
<comment type="cofactor">
    <cofactor evidence="1">
        <name>Zn(2+)</name>
        <dbReference type="ChEBI" id="CHEBI:29105"/>
    </cofactor>
</comment>
<dbReference type="InterPro" id="IPR004183">
    <property type="entry name" value="Xdiol_dOase_suB"/>
</dbReference>
<protein>
    <submittedName>
        <fullName evidence="7">Dioxygenase</fullName>
    </submittedName>
</protein>
<dbReference type="RefSeq" id="WP_188491229.1">
    <property type="nucleotide sequence ID" value="NZ_BMCS01000002.1"/>
</dbReference>
<dbReference type="Gene3D" id="3.40.830.10">
    <property type="entry name" value="LigB-like"/>
    <property type="match status" value="1"/>
</dbReference>
<dbReference type="SUPFAM" id="SSF53213">
    <property type="entry name" value="LigB-like"/>
    <property type="match status" value="1"/>
</dbReference>
<evidence type="ECO:0000256" key="4">
    <source>
        <dbReference type="ARBA" id="ARBA00022833"/>
    </source>
</evidence>